<dbReference type="AlphaFoldDB" id="A0A4Q4KNF8"/>
<accession>A0A4Q4KNF8</accession>
<reference evidence="2 3" key="1">
    <citation type="submission" date="2019-02" db="EMBL/GenBank/DDBJ databases">
        <title>Genome sequence of the sea-ice species Brumimicrobium glaciale.</title>
        <authorList>
            <person name="Bowman J.P."/>
        </authorList>
    </citation>
    <scope>NUCLEOTIDE SEQUENCE [LARGE SCALE GENOMIC DNA]</scope>
    <source>
        <strain evidence="2 3">IC156</strain>
    </source>
</reference>
<dbReference type="EMBL" id="SETE01000002">
    <property type="protein sequence ID" value="RYM34971.1"/>
    <property type="molecule type" value="Genomic_DNA"/>
</dbReference>
<proteinExistence type="predicted"/>
<protein>
    <submittedName>
        <fullName evidence="2">Ribbon-helix-helix protein, CopG family</fullName>
    </submittedName>
</protein>
<dbReference type="RefSeq" id="WP_130092979.1">
    <property type="nucleotide sequence ID" value="NZ_SETE01000002.1"/>
</dbReference>
<evidence type="ECO:0000313" key="2">
    <source>
        <dbReference type="EMBL" id="RYM34971.1"/>
    </source>
</evidence>
<dbReference type="OrthoDB" id="826419at2"/>
<evidence type="ECO:0000259" key="1">
    <source>
        <dbReference type="Pfam" id="PF01402"/>
    </source>
</evidence>
<dbReference type="SUPFAM" id="SSF47598">
    <property type="entry name" value="Ribbon-helix-helix"/>
    <property type="match status" value="1"/>
</dbReference>
<keyword evidence="3" id="KW-1185">Reference proteome</keyword>
<comment type="caution">
    <text evidence="2">The sequence shown here is derived from an EMBL/GenBank/DDBJ whole genome shotgun (WGS) entry which is preliminary data.</text>
</comment>
<dbReference type="Proteomes" id="UP000293952">
    <property type="component" value="Unassembled WGS sequence"/>
</dbReference>
<organism evidence="2 3">
    <name type="scientific">Brumimicrobium glaciale</name>
    <dbReference type="NCBI Taxonomy" id="200475"/>
    <lineage>
        <taxon>Bacteria</taxon>
        <taxon>Pseudomonadati</taxon>
        <taxon>Bacteroidota</taxon>
        <taxon>Flavobacteriia</taxon>
        <taxon>Flavobacteriales</taxon>
        <taxon>Crocinitomicaceae</taxon>
        <taxon>Brumimicrobium</taxon>
    </lineage>
</organism>
<dbReference type="InterPro" id="IPR010985">
    <property type="entry name" value="Ribbon_hlx_hlx"/>
</dbReference>
<dbReference type="Gene3D" id="1.10.1220.10">
    <property type="entry name" value="Met repressor-like"/>
    <property type="match status" value="1"/>
</dbReference>
<dbReference type="InterPro" id="IPR013321">
    <property type="entry name" value="Arc_rbn_hlx_hlx"/>
</dbReference>
<dbReference type="InterPro" id="IPR002145">
    <property type="entry name" value="CopG"/>
</dbReference>
<evidence type="ECO:0000313" key="3">
    <source>
        <dbReference type="Proteomes" id="UP000293952"/>
    </source>
</evidence>
<dbReference type="Pfam" id="PF01402">
    <property type="entry name" value="RHH_1"/>
    <property type="match status" value="1"/>
</dbReference>
<name>A0A4Q4KNF8_9FLAO</name>
<sequence length="76" mass="8924">MSDFTISLPSSLLRLLEEKAIEMGVDKNILIEKALNNYLDELNRKEYIKSFRRMRNDKDLLAISEEGMDDYARNII</sequence>
<dbReference type="GO" id="GO:0006355">
    <property type="term" value="P:regulation of DNA-templated transcription"/>
    <property type="evidence" value="ECO:0007669"/>
    <property type="project" value="InterPro"/>
</dbReference>
<feature type="domain" description="Ribbon-helix-helix protein CopG" evidence="1">
    <location>
        <begin position="4"/>
        <end position="41"/>
    </location>
</feature>
<gene>
    <name evidence="2" type="ORF">ERX46_06245</name>
</gene>